<dbReference type="AlphaFoldDB" id="A0A2V4ALI3"/>
<evidence type="ECO:0000256" key="1">
    <source>
        <dbReference type="SAM" id="MobiDB-lite"/>
    </source>
</evidence>
<gene>
    <name evidence="2" type="ORF">BAY60_27220</name>
</gene>
<dbReference type="EMBL" id="MASW01000006">
    <property type="protein sequence ID" value="PXY21161.1"/>
    <property type="molecule type" value="Genomic_DNA"/>
</dbReference>
<feature type="compositionally biased region" description="Basic and acidic residues" evidence="1">
    <location>
        <begin position="97"/>
        <end position="110"/>
    </location>
</feature>
<feature type="region of interest" description="Disordered" evidence="1">
    <location>
        <begin position="28"/>
        <end position="58"/>
    </location>
</feature>
<reference evidence="2 3" key="1">
    <citation type="submission" date="2016-07" db="EMBL/GenBank/DDBJ databases">
        <title>Draft genome sequence of Prauserella muralis DSM 45305, isolated from a mould-covered wall in an indoor environment.</title>
        <authorList>
            <person name="Ruckert C."/>
            <person name="Albersmeier A."/>
            <person name="Jiang C.-L."/>
            <person name="Jiang Y."/>
            <person name="Kalinowski J."/>
            <person name="Schneider O."/>
            <person name="Winkler A."/>
            <person name="Zotchev S.B."/>
        </authorList>
    </citation>
    <scope>NUCLEOTIDE SEQUENCE [LARGE SCALE GENOMIC DNA]</scope>
    <source>
        <strain evidence="2 3">DSM 45305</strain>
    </source>
</reference>
<evidence type="ECO:0000313" key="3">
    <source>
        <dbReference type="Proteomes" id="UP000249915"/>
    </source>
</evidence>
<organism evidence="2 3">
    <name type="scientific">Prauserella muralis</name>
    <dbReference type="NCBI Taxonomy" id="588067"/>
    <lineage>
        <taxon>Bacteria</taxon>
        <taxon>Bacillati</taxon>
        <taxon>Actinomycetota</taxon>
        <taxon>Actinomycetes</taxon>
        <taxon>Pseudonocardiales</taxon>
        <taxon>Pseudonocardiaceae</taxon>
        <taxon>Prauserella</taxon>
    </lineage>
</organism>
<sequence>MGEATFVAIEGGLKWPDDCITRYLETGDESLLPSIGRPGQAEEEPEPEPPAAPSLADQMKAVRDELLLIAEERQRLAEREEAALHRAEELLVESGEPPERRGEPTERRVG</sequence>
<accession>A0A2V4ALI3</accession>
<keyword evidence="3" id="KW-1185">Reference proteome</keyword>
<proteinExistence type="predicted"/>
<name>A0A2V4ALI3_9PSEU</name>
<feature type="region of interest" description="Disordered" evidence="1">
    <location>
        <begin position="87"/>
        <end position="110"/>
    </location>
</feature>
<comment type="caution">
    <text evidence="2">The sequence shown here is derived from an EMBL/GenBank/DDBJ whole genome shotgun (WGS) entry which is preliminary data.</text>
</comment>
<protein>
    <submittedName>
        <fullName evidence="2">Uncharacterized protein</fullName>
    </submittedName>
</protein>
<dbReference type="Proteomes" id="UP000249915">
    <property type="component" value="Unassembled WGS sequence"/>
</dbReference>
<evidence type="ECO:0000313" key="2">
    <source>
        <dbReference type="EMBL" id="PXY21161.1"/>
    </source>
</evidence>